<dbReference type="Proteomes" id="UP001056120">
    <property type="component" value="Linkage Group LG25"/>
</dbReference>
<keyword evidence="2" id="KW-1185">Reference proteome</keyword>
<organism evidence="1 2">
    <name type="scientific">Smallanthus sonchifolius</name>
    <dbReference type="NCBI Taxonomy" id="185202"/>
    <lineage>
        <taxon>Eukaryota</taxon>
        <taxon>Viridiplantae</taxon>
        <taxon>Streptophyta</taxon>
        <taxon>Embryophyta</taxon>
        <taxon>Tracheophyta</taxon>
        <taxon>Spermatophyta</taxon>
        <taxon>Magnoliopsida</taxon>
        <taxon>eudicotyledons</taxon>
        <taxon>Gunneridae</taxon>
        <taxon>Pentapetalae</taxon>
        <taxon>asterids</taxon>
        <taxon>campanulids</taxon>
        <taxon>Asterales</taxon>
        <taxon>Asteraceae</taxon>
        <taxon>Asteroideae</taxon>
        <taxon>Heliantheae alliance</taxon>
        <taxon>Millerieae</taxon>
        <taxon>Smallanthus</taxon>
    </lineage>
</organism>
<name>A0ACB9A2T8_9ASTR</name>
<reference evidence="1 2" key="2">
    <citation type="journal article" date="2022" name="Mol. Ecol. Resour.">
        <title>The genomes of chicory, endive, great burdock and yacon provide insights into Asteraceae paleo-polyploidization history and plant inulin production.</title>
        <authorList>
            <person name="Fan W."/>
            <person name="Wang S."/>
            <person name="Wang H."/>
            <person name="Wang A."/>
            <person name="Jiang F."/>
            <person name="Liu H."/>
            <person name="Zhao H."/>
            <person name="Xu D."/>
            <person name="Zhang Y."/>
        </authorList>
    </citation>
    <scope>NUCLEOTIDE SEQUENCE [LARGE SCALE GENOMIC DNA]</scope>
    <source>
        <strain evidence="2">cv. Yunnan</strain>
        <tissue evidence="1">Leaves</tissue>
    </source>
</reference>
<evidence type="ECO:0000313" key="2">
    <source>
        <dbReference type="Proteomes" id="UP001056120"/>
    </source>
</evidence>
<gene>
    <name evidence="1" type="ORF">L1987_74517</name>
</gene>
<proteinExistence type="predicted"/>
<comment type="caution">
    <text evidence="1">The sequence shown here is derived from an EMBL/GenBank/DDBJ whole genome shotgun (WGS) entry which is preliminary data.</text>
</comment>
<protein>
    <submittedName>
        <fullName evidence="1">Uncharacterized protein</fullName>
    </submittedName>
</protein>
<accession>A0ACB9A2T8</accession>
<dbReference type="EMBL" id="CM042042">
    <property type="protein sequence ID" value="KAI3704301.1"/>
    <property type="molecule type" value="Genomic_DNA"/>
</dbReference>
<evidence type="ECO:0000313" key="1">
    <source>
        <dbReference type="EMBL" id="KAI3704301.1"/>
    </source>
</evidence>
<reference evidence="2" key="1">
    <citation type="journal article" date="2022" name="Mol. Ecol. Resour.">
        <title>The genomes of chicory, endive, great burdock and yacon provide insights into Asteraceae palaeo-polyploidization history and plant inulin production.</title>
        <authorList>
            <person name="Fan W."/>
            <person name="Wang S."/>
            <person name="Wang H."/>
            <person name="Wang A."/>
            <person name="Jiang F."/>
            <person name="Liu H."/>
            <person name="Zhao H."/>
            <person name="Xu D."/>
            <person name="Zhang Y."/>
        </authorList>
    </citation>
    <scope>NUCLEOTIDE SEQUENCE [LARGE SCALE GENOMIC DNA]</scope>
    <source>
        <strain evidence="2">cv. Yunnan</strain>
    </source>
</reference>
<sequence length="149" mass="16643">MKALAKAPSEIEPISLNVMLPFIVIVFVLFICIISCIADLDIAKTSILKLQVGSLGTGRSLQRDLNRIAESADTSTAKGFNYVLQESVLSLLRHAPGAPRCRIATRCTVDVKRSEEECEKRFNQLSIEERGDFGQCQQHQKEKCNRSEF</sequence>